<reference evidence="1 2" key="1">
    <citation type="journal article" date="2012" name="PLoS Pathog.">
        <title>The genome of the obligate intracellular parasite Trachipleistophora hominis: new insights into microsporidian genome dynamics and reductive evolution.</title>
        <authorList>
            <person name="Heinz E."/>
            <person name="Williams T.A."/>
            <person name="Nakjang S."/>
            <person name="Noel C.J."/>
            <person name="Swan D.C."/>
            <person name="Goldberg A.V."/>
            <person name="Harris S.R."/>
            <person name="Weinmaier T."/>
            <person name="Markert S."/>
            <person name="Becher D."/>
            <person name="Bernhardt J."/>
            <person name="Dagan T."/>
            <person name="Hacker C."/>
            <person name="Lucocq J.M."/>
            <person name="Schweder T."/>
            <person name="Rattei T."/>
            <person name="Hall N."/>
            <person name="Hirt R.P."/>
            <person name="Embley T.M."/>
        </authorList>
    </citation>
    <scope>NUCLEOTIDE SEQUENCE [LARGE SCALE GENOMIC DNA]</scope>
</reference>
<dbReference type="AlphaFoldDB" id="L7K0G6"/>
<organism evidence="1 2">
    <name type="scientific">Trachipleistophora hominis</name>
    <name type="common">Microsporidian parasite</name>
    <dbReference type="NCBI Taxonomy" id="72359"/>
    <lineage>
        <taxon>Eukaryota</taxon>
        <taxon>Fungi</taxon>
        <taxon>Fungi incertae sedis</taxon>
        <taxon>Microsporidia</taxon>
        <taxon>Pleistophoridae</taxon>
        <taxon>Trachipleistophora</taxon>
    </lineage>
</organism>
<dbReference type="Proteomes" id="UP000011185">
    <property type="component" value="Unassembled WGS sequence"/>
</dbReference>
<gene>
    <name evidence="1" type="ORF">THOM_0418</name>
</gene>
<feature type="non-terminal residue" evidence="1">
    <location>
        <position position="1"/>
    </location>
</feature>
<dbReference type="EMBL" id="JH993832">
    <property type="protein sequence ID" value="ELQ76697.1"/>
    <property type="molecule type" value="Genomic_DNA"/>
</dbReference>
<proteinExistence type="predicted"/>
<protein>
    <submittedName>
        <fullName evidence="1">Uncharacterized protein</fullName>
    </submittedName>
</protein>
<keyword evidence="2" id="KW-1185">Reference proteome</keyword>
<evidence type="ECO:0000313" key="1">
    <source>
        <dbReference type="EMBL" id="ELQ76697.1"/>
    </source>
</evidence>
<dbReference type="HOGENOM" id="CLU_3353553_0_0_1"/>
<accession>L7K0G6</accession>
<name>L7K0G6_TRAHO</name>
<evidence type="ECO:0000313" key="2">
    <source>
        <dbReference type="Proteomes" id="UP000011185"/>
    </source>
</evidence>
<dbReference type="VEuPathDB" id="MicrosporidiaDB:THOM_0418"/>
<dbReference type="InParanoid" id="L7K0G6"/>
<sequence length="37" mass="4334">VFRATMAGHVDDTIHVRQRILFYIMDSKVLIKVLFVT</sequence>